<reference evidence="2 3" key="1">
    <citation type="submission" date="2018-11" db="EMBL/GenBank/DDBJ databases">
        <title>Genome sequence and assembly of Colletotrichum sidae.</title>
        <authorList>
            <person name="Gan P."/>
            <person name="Shirasu K."/>
        </authorList>
    </citation>
    <scope>NUCLEOTIDE SEQUENCE [LARGE SCALE GENOMIC DNA]</scope>
    <source>
        <strain evidence="2 3">CBS 518.97</strain>
    </source>
</reference>
<comment type="caution">
    <text evidence="2">The sequence shown here is derived from an EMBL/GenBank/DDBJ whole genome shotgun (WGS) entry which is preliminary data.</text>
</comment>
<sequence>MEKNGKDRRIYSHEVCYPSPSGRTQAGTVHTLQFDINVTARWCCLETGPYPYGYSKVHQMAPKGSTEACLIIGRTLPKSDSWRDEDGGRSTKQPTPRGPSSAG</sequence>
<organism evidence="2 3">
    <name type="scientific">Colletotrichum sidae</name>
    <dbReference type="NCBI Taxonomy" id="1347389"/>
    <lineage>
        <taxon>Eukaryota</taxon>
        <taxon>Fungi</taxon>
        <taxon>Dikarya</taxon>
        <taxon>Ascomycota</taxon>
        <taxon>Pezizomycotina</taxon>
        <taxon>Sordariomycetes</taxon>
        <taxon>Hypocreomycetidae</taxon>
        <taxon>Glomerellales</taxon>
        <taxon>Glomerellaceae</taxon>
        <taxon>Colletotrichum</taxon>
        <taxon>Colletotrichum orbiculare species complex</taxon>
    </lineage>
</organism>
<name>A0A4R8TKE3_9PEZI</name>
<feature type="region of interest" description="Disordered" evidence="1">
    <location>
        <begin position="75"/>
        <end position="103"/>
    </location>
</feature>
<evidence type="ECO:0000313" key="2">
    <source>
        <dbReference type="EMBL" id="TEA18755.1"/>
    </source>
</evidence>
<evidence type="ECO:0000256" key="1">
    <source>
        <dbReference type="SAM" id="MobiDB-lite"/>
    </source>
</evidence>
<accession>A0A4R8TKE3</accession>
<proteinExistence type="predicted"/>
<keyword evidence="3" id="KW-1185">Reference proteome</keyword>
<gene>
    <name evidence="2" type="ORF">C8034_v011997</name>
</gene>
<dbReference type="Proteomes" id="UP000295604">
    <property type="component" value="Unassembled WGS sequence"/>
</dbReference>
<dbReference type="AlphaFoldDB" id="A0A4R8TKE3"/>
<evidence type="ECO:0000313" key="3">
    <source>
        <dbReference type="Proteomes" id="UP000295604"/>
    </source>
</evidence>
<feature type="compositionally biased region" description="Basic and acidic residues" evidence="1">
    <location>
        <begin position="80"/>
        <end position="89"/>
    </location>
</feature>
<protein>
    <submittedName>
        <fullName evidence="2">Uncharacterized protein</fullName>
    </submittedName>
</protein>
<dbReference type="EMBL" id="QAPF01000059">
    <property type="protein sequence ID" value="TEA18755.1"/>
    <property type="molecule type" value="Genomic_DNA"/>
</dbReference>